<dbReference type="RefSeq" id="WP_272097282.1">
    <property type="nucleotide sequence ID" value="NZ_JAQNDK010000002.1"/>
</dbReference>
<gene>
    <name evidence="2" type="ORF">POL72_21080</name>
</gene>
<reference evidence="2 3" key="1">
    <citation type="submission" date="2023-01" db="EMBL/GenBank/DDBJ databases">
        <title>Minimal conservation of predation-associated metabolite biosynthetic gene clusters underscores biosynthetic potential of Myxococcota including descriptions for ten novel species: Archangium lansinium sp. nov., Myxococcus landrumus sp. nov., Nannocystis bai.</title>
        <authorList>
            <person name="Ahearne A."/>
            <person name="Stevens C."/>
            <person name="Dowd S."/>
        </authorList>
    </citation>
    <scope>NUCLEOTIDE SEQUENCE [LARGE SCALE GENOMIC DNA]</scope>
    <source>
        <strain evidence="2 3">WIWO2</strain>
    </source>
</reference>
<comment type="caution">
    <text evidence="2">The sequence shown here is derived from an EMBL/GenBank/DDBJ whole genome shotgun (WGS) entry which is preliminary data.</text>
</comment>
<evidence type="ECO:0000256" key="1">
    <source>
        <dbReference type="SAM" id="MobiDB-lite"/>
    </source>
</evidence>
<feature type="region of interest" description="Disordered" evidence="1">
    <location>
        <begin position="1"/>
        <end position="22"/>
    </location>
</feature>
<keyword evidence="3" id="KW-1185">Reference proteome</keyword>
<sequence length="296" mass="32202">MAAPGLPASSDPPGAPPAGELESALAKHARRFEPWALYRLVQRLFPGRPIHLRGRSSAAPQPSAVDSIGFGPAGVTITLNLGLRSATSALPSYFRELEADPLLGPPLFTLIEHIDAALLRDRLEALDPGSSGWLAPAGRYLGERLRQISRLATPSGLHWLFSRAFPEFQVSVRRGMFTERLAAMAAELGRAALGSAMLGGTVRSPTWGFDVVLLKTSNDTWTENDWPVEVMRRLENTVWRGLDPTEALLRVWLVDPDGRAALRLGDGRVGVEPLVVASRPEVRLIFEGRAPRSRGD</sequence>
<dbReference type="EMBL" id="JAQNDK010000002">
    <property type="protein sequence ID" value="MDC0680249.1"/>
    <property type="molecule type" value="Genomic_DNA"/>
</dbReference>
<dbReference type="Proteomes" id="UP001217485">
    <property type="component" value="Unassembled WGS sequence"/>
</dbReference>
<organism evidence="2 3">
    <name type="scientific">Sorangium atrum</name>
    <dbReference type="NCBI Taxonomy" id="2995308"/>
    <lineage>
        <taxon>Bacteria</taxon>
        <taxon>Pseudomonadati</taxon>
        <taxon>Myxococcota</taxon>
        <taxon>Polyangia</taxon>
        <taxon>Polyangiales</taxon>
        <taxon>Polyangiaceae</taxon>
        <taxon>Sorangium</taxon>
    </lineage>
</organism>
<evidence type="ECO:0000313" key="3">
    <source>
        <dbReference type="Proteomes" id="UP001217485"/>
    </source>
</evidence>
<accession>A0ABT5C3A7</accession>
<protein>
    <submittedName>
        <fullName evidence="2">Uncharacterized protein</fullName>
    </submittedName>
</protein>
<feature type="compositionally biased region" description="Low complexity" evidence="1">
    <location>
        <begin position="1"/>
        <end position="12"/>
    </location>
</feature>
<proteinExistence type="predicted"/>
<evidence type="ECO:0000313" key="2">
    <source>
        <dbReference type="EMBL" id="MDC0680249.1"/>
    </source>
</evidence>
<name>A0ABT5C3A7_9BACT</name>